<proteinExistence type="predicted"/>
<keyword evidence="2" id="KW-1133">Transmembrane helix</keyword>
<feature type="transmembrane region" description="Helical" evidence="2">
    <location>
        <begin position="35"/>
        <end position="57"/>
    </location>
</feature>
<feature type="region of interest" description="Disordered" evidence="1">
    <location>
        <begin position="1"/>
        <end position="26"/>
    </location>
</feature>
<name>A0A7I9YXS5_MYCBU</name>
<sequence>MKGKNHQATFEADSESDPTHSQGTGGRKTASWVNWVLAILTVPGAAIVMLFALGAVMSTDACTDRTCANLGNAIDFGVLFYGAPLVAFCVIVISLFTAKRRFGFAVPLFGWALLIADVAALALIVAR</sequence>
<gene>
    <name evidence="3" type="ORF">MBOU_53790</name>
</gene>
<evidence type="ECO:0000256" key="1">
    <source>
        <dbReference type="SAM" id="MobiDB-lite"/>
    </source>
</evidence>
<dbReference type="EMBL" id="BLKZ01000002">
    <property type="protein sequence ID" value="GFG93337.1"/>
    <property type="molecule type" value="Genomic_DNA"/>
</dbReference>
<feature type="transmembrane region" description="Helical" evidence="2">
    <location>
        <begin position="104"/>
        <end position="126"/>
    </location>
</feature>
<keyword evidence="2" id="KW-0812">Transmembrane</keyword>
<reference evidence="3 4" key="1">
    <citation type="journal article" date="2019" name="Emerg. Microbes Infect.">
        <title>Comprehensive subspecies identification of 175 nontuberculous mycobacteria species based on 7547 genomic profiles.</title>
        <authorList>
            <person name="Matsumoto Y."/>
            <person name="Kinjo T."/>
            <person name="Motooka D."/>
            <person name="Nabeya D."/>
            <person name="Jung N."/>
            <person name="Uechi K."/>
            <person name="Horii T."/>
            <person name="Iida T."/>
            <person name="Fujita J."/>
            <person name="Nakamura S."/>
        </authorList>
    </citation>
    <scope>NUCLEOTIDE SEQUENCE [LARGE SCALE GENOMIC DNA]</scope>
    <source>
        <strain evidence="3 4">JCM 30725</strain>
    </source>
</reference>
<evidence type="ECO:0000256" key="2">
    <source>
        <dbReference type="SAM" id="Phobius"/>
    </source>
</evidence>
<evidence type="ECO:0000313" key="3">
    <source>
        <dbReference type="EMBL" id="GFG93337.1"/>
    </source>
</evidence>
<evidence type="ECO:0000313" key="4">
    <source>
        <dbReference type="Proteomes" id="UP000465360"/>
    </source>
</evidence>
<accession>A0A7I9YXS5</accession>
<dbReference type="AlphaFoldDB" id="A0A7I9YXS5"/>
<feature type="transmembrane region" description="Helical" evidence="2">
    <location>
        <begin position="78"/>
        <end position="98"/>
    </location>
</feature>
<keyword evidence="2" id="KW-0472">Membrane</keyword>
<keyword evidence="4" id="KW-1185">Reference proteome</keyword>
<dbReference type="Proteomes" id="UP000465360">
    <property type="component" value="Unassembled WGS sequence"/>
</dbReference>
<protein>
    <submittedName>
        <fullName evidence="3">Uncharacterized protein</fullName>
    </submittedName>
</protein>
<organism evidence="3 4">
    <name type="scientific">Mycobacterium bourgelatii</name>
    <dbReference type="NCBI Taxonomy" id="1273442"/>
    <lineage>
        <taxon>Bacteria</taxon>
        <taxon>Bacillati</taxon>
        <taxon>Actinomycetota</taxon>
        <taxon>Actinomycetes</taxon>
        <taxon>Mycobacteriales</taxon>
        <taxon>Mycobacteriaceae</taxon>
        <taxon>Mycobacterium</taxon>
    </lineage>
</organism>
<comment type="caution">
    <text evidence="3">The sequence shown here is derived from an EMBL/GenBank/DDBJ whole genome shotgun (WGS) entry which is preliminary data.</text>
</comment>